<dbReference type="GO" id="GO:0005794">
    <property type="term" value="C:Golgi apparatus"/>
    <property type="evidence" value="ECO:0007669"/>
    <property type="project" value="UniProtKB-SubCell"/>
</dbReference>
<gene>
    <name evidence="6" type="ORF">FNK824_LOCUS27879</name>
</gene>
<accession>A0A819QX04</accession>
<dbReference type="PANTHER" id="PTHR18921:SF2">
    <property type="entry name" value="THYROID RECEPTOR-INTERACTING PROTEIN 11"/>
    <property type="match status" value="1"/>
</dbReference>
<keyword evidence="2" id="KW-0333">Golgi apparatus</keyword>
<keyword evidence="4" id="KW-0732">Signal</keyword>
<dbReference type="PROSITE" id="PS50913">
    <property type="entry name" value="GRIP"/>
    <property type="match status" value="1"/>
</dbReference>
<evidence type="ECO:0000256" key="3">
    <source>
        <dbReference type="ARBA" id="ARBA00023054"/>
    </source>
</evidence>
<feature type="chain" id="PRO_5032807995" description="GRIP domain-containing protein" evidence="4">
    <location>
        <begin position="22"/>
        <end position="218"/>
    </location>
</feature>
<dbReference type="InterPro" id="IPR000237">
    <property type="entry name" value="GRIP_dom"/>
</dbReference>
<proteinExistence type="predicted"/>
<evidence type="ECO:0000256" key="2">
    <source>
        <dbReference type="ARBA" id="ARBA00023034"/>
    </source>
</evidence>
<comment type="caution">
    <text evidence="6">The sequence shown here is derived from an EMBL/GenBank/DDBJ whole genome shotgun (WGS) entry which is preliminary data.</text>
</comment>
<dbReference type="GO" id="GO:0031267">
    <property type="term" value="F:small GTPase binding"/>
    <property type="evidence" value="ECO:0007669"/>
    <property type="project" value="TreeGrafter"/>
</dbReference>
<evidence type="ECO:0000259" key="5">
    <source>
        <dbReference type="PROSITE" id="PS50913"/>
    </source>
</evidence>
<feature type="non-terminal residue" evidence="6">
    <location>
        <position position="218"/>
    </location>
</feature>
<dbReference type="EMBL" id="CAJOBE010007412">
    <property type="protein sequence ID" value="CAF4035367.1"/>
    <property type="molecule type" value="Genomic_DNA"/>
</dbReference>
<feature type="signal peptide" evidence="4">
    <location>
        <begin position="1"/>
        <end position="21"/>
    </location>
</feature>
<name>A0A819QX04_9BILA</name>
<dbReference type="Proteomes" id="UP000663874">
    <property type="component" value="Unassembled WGS sequence"/>
</dbReference>
<reference evidence="6" key="1">
    <citation type="submission" date="2021-02" db="EMBL/GenBank/DDBJ databases">
        <authorList>
            <person name="Nowell W R."/>
        </authorList>
    </citation>
    <scope>NUCLEOTIDE SEQUENCE</scope>
</reference>
<keyword evidence="3" id="KW-0175">Coiled coil</keyword>
<evidence type="ECO:0000313" key="7">
    <source>
        <dbReference type="Proteomes" id="UP000663874"/>
    </source>
</evidence>
<dbReference type="AlphaFoldDB" id="A0A819QX04"/>
<evidence type="ECO:0000256" key="1">
    <source>
        <dbReference type="ARBA" id="ARBA00004555"/>
    </source>
</evidence>
<evidence type="ECO:0000256" key="4">
    <source>
        <dbReference type="SAM" id="SignalP"/>
    </source>
</evidence>
<protein>
    <recommendedName>
        <fullName evidence="5">GRIP domain-containing protein</fullName>
    </recommendedName>
</protein>
<dbReference type="GO" id="GO:0007030">
    <property type="term" value="P:Golgi organization"/>
    <property type="evidence" value="ECO:0007669"/>
    <property type="project" value="TreeGrafter"/>
</dbReference>
<feature type="domain" description="GRIP" evidence="5">
    <location>
        <begin position="40"/>
        <end position="89"/>
    </location>
</feature>
<comment type="subcellular location">
    <subcellularLocation>
        <location evidence="1">Golgi apparatus</location>
    </subcellularLocation>
</comment>
<dbReference type="GO" id="GO:0006888">
    <property type="term" value="P:endoplasmic reticulum to Golgi vesicle-mediated transport"/>
    <property type="evidence" value="ECO:0007669"/>
    <property type="project" value="TreeGrafter"/>
</dbReference>
<sequence length="218" mass="25024">IYNIKLSFTIICLILINKLQIEIENRNKQILEFNENFQTINDTRIEKQLVKNILLSYFHTPIDKQQEVIPILSALVGFTQEEYQKVMNAISNNYNNSASTNWLTGWLNTNSSKPRIQSNISFDQSDKSFTELLIQYVDQQSVDTFSQPISNFNTDEYKNHQNLNNSSVSTSDNFTHYPRDTQLITVSSTTSNVEQDINIDNQSSLPTASINVDELLTV</sequence>
<dbReference type="PANTHER" id="PTHR18921">
    <property type="entry name" value="MYOSIN HEAVY CHAIN - RELATED"/>
    <property type="match status" value="1"/>
</dbReference>
<evidence type="ECO:0000313" key="6">
    <source>
        <dbReference type="EMBL" id="CAF4035367.1"/>
    </source>
</evidence>
<organism evidence="6 7">
    <name type="scientific">Rotaria sordida</name>
    <dbReference type="NCBI Taxonomy" id="392033"/>
    <lineage>
        <taxon>Eukaryota</taxon>
        <taxon>Metazoa</taxon>
        <taxon>Spiralia</taxon>
        <taxon>Gnathifera</taxon>
        <taxon>Rotifera</taxon>
        <taxon>Eurotatoria</taxon>
        <taxon>Bdelloidea</taxon>
        <taxon>Philodinida</taxon>
        <taxon>Philodinidae</taxon>
        <taxon>Rotaria</taxon>
    </lineage>
</organism>